<feature type="region of interest" description="Disordered" evidence="1">
    <location>
        <begin position="231"/>
        <end position="294"/>
    </location>
</feature>
<feature type="compositionally biased region" description="Polar residues" evidence="1">
    <location>
        <begin position="363"/>
        <end position="383"/>
    </location>
</feature>
<feature type="compositionally biased region" description="Low complexity" evidence="1">
    <location>
        <begin position="255"/>
        <end position="271"/>
    </location>
</feature>
<feature type="compositionally biased region" description="Basic and acidic residues" evidence="1">
    <location>
        <begin position="315"/>
        <end position="331"/>
    </location>
</feature>
<protein>
    <submittedName>
        <fullName evidence="3">Uncharacterized protein</fullName>
    </submittedName>
</protein>
<name>A0A2G5IES3_CERBT</name>
<gene>
    <name evidence="3" type="ORF">CB0940_11670</name>
</gene>
<comment type="caution">
    <text evidence="3">The sequence shown here is derived from an EMBL/GenBank/DDBJ whole genome shotgun (WGS) entry which is preliminary data.</text>
</comment>
<proteinExistence type="predicted"/>
<feature type="region of interest" description="Disordered" evidence="1">
    <location>
        <begin position="310"/>
        <end position="442"/>
    </location>
</feature>
<feature type="compositionally biased region" description="Polar residues" evidence="1">
    <location>
        <begin position="333"/>
        <end position="346"/>
    </location>
</feature>
<dbReference type="AlphaFoldDB" id="A0A2G5IES3"/>
<dbReference type="OrthoDB" id="3648415at2759"/>
<evidence type="ECO:0000256" key="2">
    <source>
        <dbReference type="SAM" id="Phobius"/>
    </source>
</evidence>
<evidence type="ECO:0000313" key="4">
    <source>
        <dbReference type="Proteomes" id="UP000230605"/>
    </source>
</evidence>
<feature type="transmembrane region" description="Helical" evidence="2">
    <location>
        <begin position="69"/>
        <end position="92"/>
    </location>
</feature>
<accession>A0A2G5IES3</accession>
<sequence length="442" mass="47903">MISIHTVQMVMLFARRIIIMPATSISTTPHEDGNQVQATVAGNTPSMTTWRHDTNASLHRSGLSLNRRLAILVIVPLCLLFLFAIFGVVLYASRRRRSSRHRIRSRHESVAEPYCDDNIEPDESPSASPNQYRDFTAAGLEEHHHTPTKQSDDALSMITEIPTNSVRTSVESDRGRNVPTLHSQRLPSSVSSRSQTLDALESASDDDLHGNLSGLDEDPFVDRAALSGADHNQEVSEPVSPLSQPLHSRPRVDTAASSVSNTSASSGSSQAPVTAINTGGKKGYNMDSNGQEGKIAQSGDLLSAENVGRMTATDPQERLDAAERGRCRLRSDPINTARSSSVSTRQSRLRAADIARSPGSRGEWSNSRSPQAETSASIDNLTESFEARGDSHPPPPPLLDRNSWLGERRRQGGEVPETTSPLSSPDDPKTHEGSSTDGKQVL</sequence>
<feature type="compositionally biased region" description="Low complexity" evidence="1">
    <location>
        <begin position="183"/>
        <end position="202"/>
    </location>
</feature>
<dbReference type="EMBL" id="LKMD01000099">
    <property type="protein sequence ID" value="PIB03230.1"/>
    <property type="molecule type" value="Genomic_DNA"/>
</dbReference>
<dbReference type="Proteomes" id="UP000230605">
    <property type="component" value="Chromosome 10"/>
</dbReference>
<keyword evidence="2" id="KW-0472">Membrane</keyword>
<keyword evidence="2" id="KW-1133">Transmembrane helix</keyword>
<evidence type="ECO:0000256" key="1">
    <source>
        <dbReference type="SAM" id="MobiDB-lite"/>
    </source>
</evidence>
<reference evidence="3 4" key="1">
    <citation type="submission" date="2015-10" db="EMBL/GenBank/DDBJ databases">
        <title>The cercosporin biosynthetic gene cluster was horizontally transferred to several fungal lineages and shown to be expanded in Cercospora beticola based on microsynteny with recipient genomes.</title>
        <authorList>
            <person name="De Jonge R."/>
            <person name="Ebert M.K."/>
            <person name="Suttle J.C."/>
            <person name="Jurick Ii W.M."/>
            <person name="Secor G.A."/>
            <person name="Thomma B.P."/>
            <person name="Van De Peer Y."/>
            <person name="Bolton M.D."/>
        </authorList>
    </citation>
    <scope>NUCLEOTIDE SEQUENCE [LARGE SCALE GENOMIC DNA]</scope>
    <source>
        <strain evidence="3 4">09-40</strain>
    </source>
</reference>
<organism evidence="3 4">
    <name type="scientific">Cercospora beticola</name>
    <name type="common">Sugarbeet leaf spot fungus</name>
    <dbReference type="NCBI Taxonomy" id="122368"/>
    <lineage>
        <taxon>Eukaryota</taxon>
        <taxon>Fungi</taxon>
        <taxon>Dikarya</taxon>
        <taxon>Ascomycota</taxon>
        <taxon>Pezizomycotina</taxon>
        <taxon>Dothideomycetes</taxon>
        <taxon>Dothideomycetidae</taxon>
        <taxon>Mycosphaerellales</taxon>
        <taxon>Mycosphaerellaceae</taxon>
        <taxon>Cercospora</taxon>
    </lineage>
</organism>
<feature type="region of interest" description="Disordered" evidence="1">
    <location>
        <begin position="162"/>
        <end position="216"/>
    </location>
</feature>
<evidence type="ECO:0000313" key="3">
    <source>
        <dbReference type="EMBL" id="PIB03230.1"/>
    </source>
</evidence>
<keyword evidence="2" id="KW-0812">Transmembrane</keyword>